<keyword evidence="2" id="KW-0808">Transferase</keyword>
<dbReference type="InterPro" id="IPR001736">
    <property type="entry name" value="PLipase_D/transphosphatidylase"/>
</dbReference>
<protein>
    <submittedName>
        <fullName evidence="2">Cardiolipin synthase</fullName>
        <ecNumber evidence="2">2.7.8.-</ecNumber>
    </submittedName>
</protein>
<dbReference type="SMART" id="SM00155">
    <property type="entry name" value="PLDc"/>
    <property type="match status" value="2"/>
</dbReference>
<feature type="domain" description="PLD phosphodiesterase" evidence="1">
    <location>
        <begin position="353"/>
        <end position="380"/>
    </location>
</feature>
<dbReference type="EMBL" id="JACHIF010000001">
    <property type="protein sequence ID" value="MBB5036827.1"/>
    <property type="molecule type" value="Genomic_DNA"/>
</dbReference>
<dbReference type="Proteomes" id="UP000534294">
    <property type="component" value="Unassembled WGS sequence"/>
</dbReference>
<proteinExistence type="predicted"/>
<dbReference type="GO" id="GO:0008808">
    <property type="term" value="F:cardiolipin synthase activity"/>
    <property type="evidence" value="ECO:0007669"/>
    <property type="project" value="TreeGrafter"/>
</dbReference>
<dbReference type="EC" id="2.7.8.-" evidence="2"/>
<sequence>MLRLPHFAPSLFEDEPQSTGHGLATLALTAAISGTLAVIISKNFLETERKITHHIETDYGVCDEAFARTMSHLLGPPLVAGNKVTLLQNGAEIFPRMLEVIRQAKYSVTFENFVWTKGRIVDQFSAAFAECARRGVKVHFLQDAMGSNCLDSRCMQDMRDAGVEVEIFRRYNLTNFNHRTHRKLLVVDGRIGFVGGVGISDLWDGHGNQSDHWRDTQYEVEGPVVAQMQQAFLDNWMQTRARVLHGDLYFPELFPCGNTPCQIFKSSVSEGADSARLMFLLSIAAARQSIRIVNPYFIPDMLVLHLLKEARERGVSVEIIAPSERIDQRVVRYVGRARWGGLLRRGVRFYEFQPALLHSKYFVVDEQWVSVGSCNLDDRSLCLNEEANLNVWDRQFAQQHFEVFEADKKRSREITWQEWRQRPLREKILGHVAGILRSQL</sequence>
<dbReference type="PROSITE" id="PS50035">
    <property type="entry name" value="PLD"/>
    <property type="match status" value="2"/>
</dbReference>
<accession>A0A7W8DP09</accession>
<dbReference type="CDD" id="cd09159">
    <property type="entry name" value="PLDc_ybhO_like_2"/>
    <property type="match status" value="1"/>
</dbReference>
<dbReference type="CDD" id="cd09110">
    <property type="entry name" value="PLDc_CLS_1"/>
    <property type="match status" value="1"/>
</dbReference>
<dbReference type="InterPro" id="IPR025202">
    <property type="entry name" value="PLD-like_dom"/>
</dbReference>
<reference evidence="2 3" key="1">
    <citation type="submission" date="2020-08" db="EMBL/GenBank/DDBJ databases">
        <title>Genomic Encyclopedia of Type Strains, Phase IV (KMG-IV): sequencing the most valuable type-strain genomes for metagenomic binning, comparative biology and taxonomic classification.</title>
        <authorList>
            <person name="Goeker M."/>
        </authorList>
    </citation>
    <scope>NUCLEOTIDE SEQUENCE [LARGE SCALE GENOMIC DNA]</scope>
    <source>
        <strain evidence="2 3">DSM 12251</strain>
    </source>
</reference>
<dbReference type="RefSeq" id="WP_184206022.1">
    <property type="nucleotide sequence ID" value="NZ_JACHIF010000001.1"/>
</dbReference>
<dbReference type="Gene3D" id="3.30.870.10">
    <property type="entry name" value="Endonuclease Chain A"/>
    <property type="match status" value="2"/>
</dbReference>
<evidence type="ECO:0000313" key="3">
    <source>
        <dbReference type="Proteomes" id="UP000534294"/>
    </source>
</evidence>
<evidence type="ECO:0000313" key="2">
    <source>
        <dbReference type="EMBL" id="MBB5036827.1"/>
    </source>
</evidence>
<dbReference type="Pfam" id="PF13091">
    <property type="entry name" value="PLDc_2"/>
    <property type="match status" value="2"/>
</dbReference>
<dbReference type="GO" id="GO:0016020">
    <property type="term" value="C:membrane"/>
    <property type="evidence" value="ECO:0007669"/>
    <property type="project" value="TreeGrafter"/>
</dbReference>
<dbReference type="PANTHER" id="PTHR21248:SF22">
    <property type="entry name" value="PHOSPHOLIPASE D"/>
    <property type="match status" value="1"/>
</dbReference>
<dbReference type="GO" id="GO:0032049">
    <property type="term" value="P:cardiolipin biosynthetic process"/>
    <property type="evidence" value="ECO:0007669"/>
    <property type="project" value="UniProtKB-ARBA"/>
</dbReference>
<evidence type="ECO:0000259" key="1">
    <source>
        <dbReference type="PROSITE" id="PS50035"/>
    </source>
</evidence>
<gene>
    <name evidence="2" type="ORF">HNQ64_001061</name>
</gene>
<feature type="domain" description="PLD phosphodiesterase" evidence="1">
    <location>
        <begin position="176"/>
        <end position="203"/>
    </location>
</feature>
<dbReference type="PANTHER" id="PTHR21248">
    <property type="entry name" value="CARDIOLIPIN SYNTHASE"/>
    <property type="match status" value="1"/>
</dbReference>
<organism evidence="2 3">
    <name type="scientific">Prosthecobacter dejongeii</name>
    <dbReference type="NCBI Taxonomy" id="48465"/>
    <lineage>
        <taxon>Bacteria</taxon>
        <taxon>Pseudomonadati</taxon>
        <taxon>Verrucomicrobiota</taxon>
        <taxon>Verrucomicrobiia</taxon>
        <taxon>Verrucomicrobiales</taxon>
        <taxon>Verrucomicrobiaceae</taxon>
        <taxon>Prosthecobacter</taxon>
    </lineage>
</organism>
<dbReference type="AlphaFoldDB" id="A0A7W8DP09"/>
<name>A0A7W8DP09_9BACT</name>
<comment type="caution">
    <text evidence="2">The sequence shown here is derived from an EMBL/GenBank/DDBJ whole genome shotgun (WGS) entry which is preliminary data.</text>
</comment>
<dbReference type="SUPFAM" id="SSF56024">
    <property type="entry name" value="Phospholipase D/nuclease"/>
    <property type="match status" value="2"/>
</dbReference>
<keyword evidence="3" id="KW-1185">Reference proteome</keyword>